<name>A0A1I7TYQ8_9PELO</name>
<dbReference type="PROSITE" id="PS00028">
    <property type="entry name" value="ZINC_FINGER_C2H2_1"/>
    <property type="match status" value="1"/>
</dbReference>
<evidence type="ECO:0000259" key="2">
    <source>
        <dbReference type="PROSITE" id="PS50157"/>
    </source>
</evidence>
<proteinExistence type="predicted"/>
<feature type="domain" description="C2H2-type" evidence="2">
    <location>
        <begin position="161"/>
        <end position="188"/>
    </location>
</feature>
<dbReference type="InterPro" id="IPR013087">
    <property type="entry name" value="Znf_C2H2_type"/>
</dbReference>
<dbReference type="InterPro" id="IPR036236">
    <property type="entry name" value="Znf_C2H2_sf"/>
</dbReference>
<reference evidence="4" key="1">
    <citation type="submission" date="2016-11" db="UniProtKB">
        <authorList>
            <consortium name="WormBaseParasite"/>
        </authorList>
    </citation>
    <scope>IDENTIFICATION</scope>
</reference>
<dbReference type="GO" id="GO:0008270">
    <property type="term" value="F:zinc ion binding"/>
    <property type="evidence" value="ECO:0007669"/>
    <property type="project" value="UniProtKB-KW"/>
</dbReference>
<keyword evidence="3" id="KW-1185">Reference proteome</keyword>
<dbReference type="Pfam" id="PF00096">
    <property type="entry name" value="zf-C2H2"/>
    <property type="match status" value="1"/>
</dbReference>
<dbReference type="AlphaFoldDB" id="A0A1I7TYQ8"/>
<protein>
    <submittedName>
        <fullName evidence="4">C2H2-type domain-containing protein</fullName>
    </submittedName>
</protein>
<evidence type="ECO:0000313" key="4">
    <source>
        <dbReference type="WBParaSite" id="Csp11.Scaffold629.g13130.t3"/>
    </source>
</evidence>
<dbReference type="SUPFAM" id="SSF57667">
    <property type="entry name" value="beta-beta-alpha zinc fingers"/>
    <property type="match status" value="1"/>
</dbReference>
<evidence type="ECO:0000313" key="3">
    <source>
        <dbReference type="Proteomes" id="UP000095282"/>
    </source>
</evidence>
<dbReference type="PROSITE" id="PS50157">
    <property type="entry name" value="ZINC_FINGER_C2H2_2"/>
    <property type="match status" value="1"/>
</dbReference>
<dbReference type="SMART" id="SM00355">
    <property type="entry name" value="ZnF_C2H2"/>
    <property type="match status" value="2"/>
</dbReference>
<dbReference type="WBParaSite" id="Csp11.Scaffold629.g13130.t3">
    <property type="protein sequence ID" value="Csp11.Scaffold629.g13130.t3"/>
    <property type="gene ID" value="Csp11.Scaffold629.g13130"/>
</dbReference>
<organism evidence="3 4">
    <name type="scientific">Caenorhabditis tropicalis</name>
    <dbReference type="NCBI Taxonomy" id="1561998"/>
    <lineage>
        <taxon>Eukaryota</taxon>
        <taxon>Metazoa</taxon>
        <taxon>Ecdysozoa</taxon>
        <taxon>Nematoda</taxon>
        <taxon>Chromadorea</taxon>
        <taxon>Rhabditida</taxon>
        <taxon>Rhabditina</taxon>
        <taxon>Rhabditomorpha</taxon>
        <taxon>Rhabditoidea</taxon>
        <taxon>Rhabditidae</taxon>
        <taxon>Peloderinae</taxon>
        <taxon>Caenorhabditis</taxon>
    </lineage>
</organism>
<accession>A0A1I7TYQ8</accession>
<evidence type="ECO:0000256" key="1">
    <source>
        <dbReference type="PROSITE-ProRule" id="PRU00042"/>
    </source>
</evidence>
<dbReference type="STRING" id="1561998.A0A1I7TYQ8"/>
<sequence length="231" mass="27269">MELQPGLREEVLRKFFGDGGKILTARQLDRFQLQITAVSKNGRLLRGVLDQKSRLNRELIHREKYETPYIVELPGDHSEDTEFIRYSVSLPRKKRVIALRYEEQTASTSTESKPKAKRIRTAAQLLGDTEDFCCRTCFKRFSRKFNLERHENSCLPKPILFQCPICHRKYQKAPYFAAHIRQHEEEENRRIEENNKKKRLAIEQTNMDEIRKKAEESVDKLHVPYAFGAYL</sequence>
<dbReference type="Proteomes" id="UP000095282">
    <property type="component" value="Unplaced"/>
</dbReference>
<keyword evidence="1" id="KW-0862">Zinc</keyword>
<keyword evidence="1" id="KW-0479">Metal-binding</keyword>
<dbReference type="Gene3D" id="3.30.160.60">
    <property type="entry name" value="Classic Zinc Finger"/>
    <property type="match status" value="1"/>
</dbReference>
<keyword evidence="1" id="KW-0863">Zinc-finger</keyword>